<feature type="domain" description="Helicase ATP-binding" evidence="12">
    <location>
        <begin position="16"/>
        <end position="312"/>
    </location>
</feature>
<dbReference type="InterPro" id="IPR006555">
    <property type="entry name" value="ATP-dep_Helicase_C"/>
</dbReference>
<dbReference type="NCBIfam" id="NF008729">
    <property type="entry name" value="PRK11747.1"/>
    <property type="match status" value="1"/>
</dbReference>
<keyword evidence="5 11" id="KW-0347">Helicase</keyword>
<comment type="function">
    <text evidence="11">DNA-dependent ATPase and 5'-3' DNA helicase. Unwinds D-loops, R-loops, forked DNA and G-quadruplex DNA.</text>
</comment>
<organism evidence="13 14">
    <name type="scientific">Roseateles aquatilis</name>
    <dbReference type="NCBI Taxonomy" id="431061"/>
    <lineage>
        <taxon>Bacteria</taxon>
        <taxon>Pseudomonadati</taxon>
        <taxon>Pseudomonadota</taxon>
        <taxon>Betaproteobacteria</taxon>
        <taxon>Burkholderiales</taxon>
        <taxon>Sphaerotilaceae</taxon>
        <taxon>Roseateles</taxon>
    </lineage>
</organism>
<dbReference type="EC" id="5.6.2.3" evidence="11"/>
<dbReference type="InterPro" id="IPR010614">
    <property type="entry name" value="RAD3-like_helicase_DEAD"/>
</dbReference>
<comment type="catalytic activity">
    <reaction evidence="11">
        <text>ATP + H2O = ADP + phosphate + H(+)</text>
        <dbReference type="Rhea" id="RHEA:13065"/>
        <dbReference type="ChEBI" id="CHEBI:15377"/>
        <dbReference type="ChEBI" id="CHEBI:15378"/>
        <dbReference type="ChEBI" id="CHEBI:30616"/>
        <dbReference type="ChEBI" id="CHEBI:43474"/>
        <dbReference type="ChEBI" id="CHEBI:456216"/>
        <dbReference type="EC" id="5.6.2.3"/>
    </reaction>
</comment>
<sequence length="708" mass="77944">MVTDDEKSLIRACVDALRDGIEGFRSRRPQLEMIATAAAALAACRDADQPAGDGRHIAVIEAGTGTGKSFGALVPALVLARARGRRLVVSSSTVALQHQYAEKDAPALQDLLPFDFRYAVAKGRRRYACVAKLVEAAAEAKLQEQDLADGTVVDETAPERRRRTIMLALARDFETQRWNGDRDELAVPVADEVWSDLTTDRQGCLGSRCAEFARCPFYAARQRVKDADLVIANHDLVLSALGMEVGSVLPAPDEAMYVIDEAHSLAAKAVEHLSVRHGLRGAQEWLTDAVEVVRDIVLAMRLPDTLLHDARTCIEPAVASLEGLWQRLHAMQAFGEKKARRFKGGRLPDWMQAGGGTVQDAALSLAKTFVQLREGLLERAPTDGALVTRLLSSMGFYVGRLENLVATWELMLARDAEGASPVARWIELHEDAAGAQDYLVCAAPVSGSDRLQKLLWSRASAAVLMSATLTSCGTFDLFLRQSGLAVFKALKLLRVDSPFDYRRNARLVIPAMRADPGDAEVHTSEVVERMPGLLRTQGTLVLFASGRQMRAVYGAMPEALRRITLLQGTMPKMEMLARHRAAVDRGGRSVLFGLQSMAEGVDLPRAYCTHVVWAKLPFSVPDSPLEEARREWVESQGRSSFMELTLPETAVRFKQGLGRLLRTTEDYGTATVLDRRLVTKRWGSLLMRGLQDFEVVIEPLPEDLDEQR</sequence>
<keyword evidence="8 11" id="KW-0411">Iron-sulfur</keyword>
<dbReference type="GO" id="GO:0005524">
    <property type="term" value="F:ATP binding"/>
    <property type="evidence" value="ECO:0007669"/>
    <property type="project" value="UniProtKB-UniRule"/>
</dbReference>
<dbReference type="InterPro" id="IPR039000">
    <property type="entry name" value="DinG_proteobact"/>
</dbReference>
<dbReference type="PANTHER" id="PTHR11472:SF59">
    <property type="entry name" value="ATP-DEPENDENT DNA HELICASE DING"/>
    <property type="match status" value="1"/>
</dbReference>
<dbReference type="GO" id="GO:0046872">
    <property type="term" value="F:metal ion binding"/>
    <property type="evidence" value="ECO:0007669"/>
    <property type="project" value="UniProtKB-KW"/>
</dbReference>
<dbReference type="GO" id="GO:0003677">
    <property type="term" value="F:DNA binding"/>
    <property type="evidence" value="ECO:0007669"/>
    <property type="project" value="UniProtKB-UniRule"/>
</dbReference>
<dbReference type="SUPFAM" id="SSF52540">
    <property type="entry name" value="P-loop containing nucleoside triphosphate hydrolases"/>
    <property type="match status" value="1"/>
</dbReference>
<proteinExistence type="inferred from homology"/>
<dbReference type="Pfam" id="PF13307">
    <property type="entry name" value="Helicase_C_2"/>
    <property type="match status" value="1"/>
</dbReference>
<dbReference type="Proteomes" id="UP000197468">
    <property type="component" value="Unassembled WGS sequence"/>
</dbReference>
<feature type="binding site" evidence="11">
    <location>
        <position position="129"/>
    </location>
    <ligand>
        <name>[4Fe-4S] cluster</name>
        <dbReference type="ChEBI" id="CHEBI:49883"/>
    </ligand>
</feature>
<comment type="similarity">
    <text evidence="11">Belongs to the helicase family. DinG subfamily. Type 1 sub-subfamily.</text>
</comment>
<keyword evidence="7 11" id="KW-0408">Iron</keyword>
<dbReference type="InterPro" id="IPR045028">
    <property type="entry name" value="DinG/Rad3-like"/>
</dbReference>
<evidence type="ECO:0000256" key="11">
    <source>
        <dbReference type="HAMAP-Rule" id="MF_02205"/>
    </source>
</evidence>
<gene>
    <name evidence="11" type="primary">dinG</name>
    <name evidence="13" type="ORF">CDN99_15415</name>
</gene>
<evidence type="ECO:0000313" key="14">
    <source>
        <dbReference type="Proteomes" id="UP000197468"/>
    </source>
</evidence>
<evidence type="ECO:0000259" key="12">
    <source>
        <dbReference type="PROSITE" id="PS51193"/>
    </source>
</evidence>
<dbReference type="Gene3D" id="3.40.50.300">
    <property type="entry name" value="P-loop containing nucleotide triphosphate hydrolases"/>
    <property type="match status" value="2"/>
</dbReference>
<accession>A0A246J8G3</accession>
<feature type="binding site" evidence="11">
    <location>
        <position position="204"/>
    </location>
    <ligand>
        <name>[4Fe-4S] cluster</name>
        <dbReference type="ChEBI" id="CHEBI:49883"/>
    </ligand>
</feature>
<evidence type="ECO:0000256" key="4">
    <source>
        <dbReference type="ARBA" id="ARBA00022801"/>
    </source>
</evidence>
<feature type="binding site" evidence="11">
    <location>
        <position position="215"/>
    </location>
    <ligand>
        <name>[4Fe-4S] cluster</name>
        <dbReference type="ChEBI" id="CHEBI:49883"/>
    </ligand>
</feature>
<keyword evidence="9 11" id="KW-0238">DNA-binding</keyword>
<dbReference type="RefSeq" id="WP_088385748.1">
    <property type="nucleotide sequence ID" value="NZ_NIOF01000006.1"/>
</dbReference>
<keyword evidence="4 11" id="KW-0378">Hydrolase</keyword>
<dbReference type="GO" id="GO:0043139">
    <property type="term" value="F:5'-3' DNA helicase activity"/>
    <property type="evidence" value="ECO:0007669"/>
    <property type="project" value="UniProtKB-UniRule"/>
</dbReference>
<keyword evidence="14" id="KW-1185">Reference proteome</keyword>
<dbReference type="GO" id="GO:0033677">
    <property type="term" value="F:DNA/RNA helicase activity"/>
    <property type="evidence" value="ECO:0007669"/>
    <property type="project" value="TreeGrafter"/>
</dbReference>
<dbReference type="Pfam" id="PF06733">
    <property type="entry name" value="DEAD_2"/>
    <property type="match status" value="1"/>
</dbReference>
<keyword evidence="10 11" id="KW-0413">Isomerase</keyword>
<evidence type="ECO:0000256" key="10">
    <source>
        <dbReference type="ARBA" id="ARBA00023235"/>
    </source>
</evidence>
<reference evidence="13 14" key="1">
    <citation type="journal article" date="2008" name="Int. J. Syst. Evol. Microbiol.">
        <title>Description of Roseateles aquatilis sp. nov. and Roseateles terrae sp. nov., in the class Betaproteobacteria, and emended description of the genus Roseateles.</title>
        <authorList>
            <person name="Gomila M."/>
            <person name="Bowien B."/>
            <person name="Falsen E."/>
            <person name="Moore E.R."/>
            <person name="Lalucat J."/>
        </authorList>
    </citation>
    <scope>NUCLEOTIDE SEQUENCE [LARGE SCALE GENOMIC DNA]</scope>
    <source>
        <strain evidence="13 14">CCUG 48205</strain>
    </source>
</reference>
<feature type="binding site" evidence="11">
    <location>
        <position position="209"/>
    </location>
    <ligand>
        <name>[4Fe-4S] cluster</name>
        <dbReference type="ChEBI" id="CHEBI:49883"/>
    </ligand>
</feature>
<name>A0A246J8G3_9BURK</name>
<comment type="caution">
    <text evidence="13">The sequence shown here is derived from an EMBL/GenBank/DDBJ whole genome shotgun (WGS) entry which is preliminary data.</text>
</comment>
<keyword evidence="1 11" id="KW-0004">4Fe-4S</keyword>
<dbReference type="GO" id="GO:0006281">
    <property type="term" value="P:DNA repair"/>
    <property type="evidence" value="ECO:0007669"/>
    <property type="project" value="TreeGrafter"/>
</dbReference>
<dbReference type="PANTHER" id="PTHR11472">
    <property type="entry name" value="DNA REPAIR DEAD HELICASE RAD3/XP-D SUBFAMILY MEMBER"/>
    <property type="match status" value="1"/>
</dbReference>
<comment type="cofactor">
    <cofactor evidence="11">
        <name>[4Fe-4S] cluster</name>
        <dbReference type="ChEBI" id="CHEBI:49883"/>
    </cofactor>
    <text evidence="11">Binds 1 [4Fe-4S] cluster.</text>
</comment>
<keyword evidence="3 11" id="KW-0547">Nucleotide-binding</keyword>
<evidence type="ECO:0000256" key="3">
    <source>
        <dbReference type="ARBA" id="ARBA00022741"/>
    </source>
</evidence>
<dbReference type="GO" id="GO:0009432">
    <property type="term" value="P:SOS response"/>
    <property type="evidence" value="ECO:0007669"/>
    <property type="project" value="TreeGrafter"/>
</dbReference>
<dbReference type="SMART" id="SM00491">
    <property type="entry name" value="HELICc2"/>
    <property type="match status" value="1"/>
</dbReference>
<evidence type="ECO:0000256" key="7">
    <source>
        <dbReference type="ARBA" id="ARBA00023004"/>
    </source>
</evidence>
<dbReference type="EMBL" id="NIOF01000006">
    <property type="protein sequence ID" value="OWQ88861.1"/>
    <property type="molecule type" value="Genomic_DNA"/>
</dbReference>
<evidence type="ECO:0000256" key="6">
    <source>
        <dbReference type="ARBA" id="ARBA00022840"/>
    </source>
</evidence>
<evidence type="ECO:0000256" key="9">
    <source>
        <dbReference type="ARBA" id="ARBA00023125"/>
    </source>
</evidence>
<evidence type="ECO:0000313" key="13">
    <source>
        <dbReference type="EMBL" id="OWQ88861.1"/>
    </source>
</evidence>
<dbReference type="AlphaFoldDB" id="A0A246J8G3"/>
<keyword evidence="6 11" id="KW-0067">ATP-binding</keyword>
<evidence type="ECO:0000256" key="1">
    <source>
        <dbReference type="ARBA" id="ARBA00022485"/>
    </source>
</evidence>
<dbReference type="InterPro" id="IPR014013">
    <property type="entry name" value="Helic_SF1/SF2_ATP-bd_DinG/Rad3"/>
</dbReference>
<evidence type="ECO:0000256" key="8">
    <source>
        <dbReference type="ARBA" id="ARBA00023014"/>
    </source>
</evidence>
<evidence type="ECO:0000256" key="2">
    <source>
        <dbReference type="ARBA" id="ARBA00022723"/>
    </source>
</evidence>
<dbReference type="HAMAP" id="MF_02205">
    <property type="entry name" value="DinG_proteobact"/>
    <property type="match status" value="1"/>
</dbReference>
<dbReference type="PROSITE" id="PS51193">
    <property type="entry name" value="HELICASE_ATP_BIND_2"/>
    <property type="match status" value="1"/>
</dbReference>
<dbReference type="OrthoDB" id="9805194at2"/>
<dbReference type="GO" id="GO:0051539">
    <property type="term" value="F:4 iron, 4 sulfur cluster binding"/>
    <property type="evidence" value="ECO:0007669"/>
    <property type="project" value="UniProtKB-UniRule"/>
</dbReference>
<dbReference type="InterPro" id="IPR027417">
    <property type="entry name" value="P-loop_NTPase"/>
</dbReference>
<dbReference type="GO" id="GO:0016887">
    <property type="term" value="F:ATP hydrolysis activity"/>
    <property type="evidence" value="ECO:0007669"/>
    <property type="project" value="RHEA"/>
</dbReference>
<evidence type="ECO:0000256" key="5">
    <source>
        <dbReference type="ARBA" id="ARBA00022806"/>
    </source>
</evidence>
<keyword evidence="2 11" id="KW-0479">Metal-binding</keyword>
<protein>
    <recommendedName>
        <fullName evidence="11">ATP-dependent DNA helicase DinG</fullName>
        <ecNumber evidence="11">5.6.2.3</ecNumber>
    </recommendedName>
    <alternativeName>
        <fullName evidence="11">DNA 5'-3' helicase DinG</fullName>
    </alternativeName>
</protein>